<name>D2RDZ0_ARCPA</name>
<dbReference type="Gene3D" id="3.30.565.10">
    <property type="entry name" value="Histidine kinase-like ATPase, C-terminal domain"/>
    <property type="match status" value="1"/>
</dbReference>
<dbReference type="InterPro" id="IPR010979">
    <property type="entry name" value="Ribosomal_uS13-like_H2TH"/>
</dbReference>
<feature type="domain" description="Histidine kinase/HSP90-like ATPase" evidence="8">
    <location>
        <begin position="25"/>
        <end position="145"/>
    </location>
</feature>
<dbReference type="PANTHER" id="PTHR48444">
    <property type="entry name" value="DNA TOPOISOMERASE 6 SUBUNIT B"/>
    <property type="match status" value="1"/>
</dbReference>
<comment type="catalytic activity">
    <reaction evidence="7">
        <text>ATP-dependent breakage, passage and rejoining of double-stranded DNA.</text>
        <dbReference type="EC" id="5.6.2.2"/>
    </reaction>
</comment>
<organism evidence="9 10">
    <name type="scientific">Archaeoglobus profundus (strain DSM 5631 / JCM 9629 / NBRC 100127 / Av18)</name>
    <dbReference type="NCBI Taxonomy" id="572546"/>
    <lineage>
        <taxon>Archaea</taxon>
        <taxon>Methanobacteriati</taxon>
        <taxon>Methanobacteriota</taxon>
        <taxon>Archaeoglobi</taxon>
        <taxon>Archaeoglobales</taxon>
        <taxon>Archaeoglobaceae</taxon>
        <taxon>Archaeoglobus</taxon>
    </lineage>
</organism>
<evidence type="ECO:0000259" key="8">
    <source>
        <dbReference type="SMART" id="SM00387"/>
    </source>
</evidence>
<dbReference type="Gene3D" id="3.30.230.10">
    <property type="match status" value="1"/>
</dbReference>
<dbReference type="Gene3D" id="6.10.20.80">
    <property type="match status" value="1"/>
</dbReference>
<dbReference type="HAMAP" id="MF_00322">
    <property type="entry name" value="Top6B"/>
    <property type="match status" value="1"/>
</dbReference>
<gene>
    <name evidence="7" type="primary">top6B</name>
    <name evidence="9" type="ordered locus">Arcpr_1283</name>
</gene>
<evidence type="ECO:0000256" key="1">
    <source>
        <dbReference type="ARBA" id="ARBA00022741"/>
    </source>
</evidence>
<dbReference type="GO" id="GO:0006265">
    <property type="term" value="P:DNA topological change"/>
    <property type="evidence" value="ECO:0007669"/>
    <property type="project" value="UniProtKB-UniRule"/>
</dbReference>
<keyword evidence="3 7" id="KW-0799">Topoisomerase</keyword>
<evidence type="ECO:0000313" key="10">
    <source>
        <dbReference type="Proteomes" id="UP000001901"/>
    </source>
</evidence>
<dbReference type="Gene3D" id="1.10.8.50">
    <property type="match status" value="1"/>
</dbReference>
<dbReference type="InterPro" id="IPR005734">
    <property type="entry name" value="TopoVI_B"/>
</dbReference>
<dbReference type="GO" id="GO:0003918">
    <property type="term" value="F:DNA topoisomerase type II (double strand cut, ATP-hydrolyzing) activity"/>
    <property type="evidence" value="ECO:0007669"/>
    <property type="project" value="UniProtKB-UniRule"/>
</dbReference>
<dbReference type="OrthoDB" id="65493at2157"/>
<comment type="similarity">
    <text evidence="7">Belongs to the TOP6B family.</text>
</comment>
<evidence type="ECO:0000256" key="4">
    <source>
        <dbReference type="ARBA" id="ARBA00023125"/>
    </source>
</evidence>
<dbReference type="InterPro" id="IPR003594">
    <property type="entry name" value="HATPase_dom"/>
</dbReference>
<evidence type="ECO:0000256" key="6">
    <source>
        <dbReference type="ARBA" id="ARBA00063696"/>
    </source>
</evidence>
<dbReference type="STRING" id="572546.Arcpr_1283"/>
<dbReference type="PIRSF" id="PIRSF006553">
    <property type="entry name" value="TopoVI_B"/>
    <property type="match status" value="1"/>
</dbReference>
<dbReference type="eggNOG" id="arCOG01165">
    <property type="taxonomic scope" value="Archaea"/>
</dbReference>
<dbReference type="SUPFAM" id="SSF54211">
    <property type="entry name" value="Ribosomal protein S5 domain 2-like"/>
    <property type="match status" value="1"/>
</dbReference>
<dbReference type="InterPro" id="IPR014721">
    <property type="entry name" value="Ribsml_uS5_D2-typ_fold_subgr"/>
</dbReference>
<dbReference type="AlphaFoldDB" id="D2RDZ0"/>
<evidence type="ECO:0000256" key="5">
    <source>
        <dbReference type="ARBA" id="ARBA00023235"/>
    </source>
</evidence>
<dbReference type="KEGG" id="apo:Arcpr_1283"/>
<feature type="binding site" evidence="7">
    <location>
        <begin position="102"/>
        <end position="109"/>
    </location>
    <ligand>
        <name>ATP</name>
        <dbReference type="ChEBI" id="CHEBI:30616"/>
    </ligand>
</feature>
<dbReference type="GO" id="GO:0005524">
    <property type="term" value="F:ATP binding"/>
    <property type="evidence" value="ECO:0007669"/>
    <property type="project" value="UniProtKB-UniRule"/>
</dbReference>
<keyword evidence="4 7" id="KW-0238">DNA-binding</keyword>
<dbReference type="NCBIfam" id="NF003218">
    <property type="entry name" value="PRK04184.1"/>
    <property type="match status" value="1"/>
</dbReference>
<keyword evidence="5 7" id="KW-0413">Isomerase</keyword>
<dbReference type="FunFam" id="3.30.565.10:FF:000062">
    <property type="entry name" value="Type 2 DNA topoisomerase 6 subunit B"/>
    <property type="match status" value="1"/>
</dbReference>
<dbReference type="Pfam" id="PF09239">
    <property type="entry name" value="Topo-VIb_trans"/>
    <property type="match status" value="1"/>
</dbReference>
<evidence type="ECO:0000313" key="9">
    <source>
        <dbReference type="EMBL" id="ADB58334.1"/>
    </source>
</evidence>
<evidence type="ECO:0000256" key="7">
    <source>
        <dbReference type="HAMAP-Rule" id="MF_00322"/>
    </source>
</evidence>
<dbReference type="SMART" id="SM00387">
    <property type="entry name" value="HATPase_c"/>
    <property type="match status" value="1"/>
</dbReference>
<dbReference type="InterPro" id="IPR020568">
    <property type="entry name" value="Ribosomal_Su5_D2-typ_SF"/>
</dbReference>
<dbReference type="InterPro" id="IPR015320">
    <property type="entry name" value="TopoVI_B_transducer"/>
</dbReference>
<feature type="binding site" evidence="7">
    <location>
        <position position="421"/>
    </location>
    <ligand>
        <name>ATP</name>
        <dbReference type="ChEBI" id="CHEBI:30616"/>
    </ligand>
</feature>
<dbReference type="GO" id="GO:0003677">
    <property type="term" value="F:DNA binding"/>
    <property type="evidence" value="ECO:0007669"/>
    <property type="project" value="UniProtKB-UniRule"/>
</dbReference>
<feature type="binding site" evidence="7">
    <location>
        <begin position="92"/>
        <end position="93"/>
    </location>
    <ligand>
        <name>ATP</name>
        <dbReference type="ChEBI" id="CHEBI:30616"/>
    </ligand>
</feature>
<keyword evidence="10" id="KW-1185">Reference proteome</keyword>
<keyword evidence="1 7" id="KW-0547">Nucleotide-binding</keyword>
<comment type="function">
    <text evidence="7">Relaxes both positive and negative superturns and exhibits a strong decatenase activity.</text>
</comment>
<keyword evidence="2 7" id="KW-0067">ATP-binding</keyword>
<dbReference type="InterPro" id="IPR036890">
    <property type="entry name" value="HATPase_C_sf"/>
</dbReference>
<dbReference type="GO" id="GO:0006260">
    <property type="term" value="P:DNA replication"/>
    <property type="evidence" value="ECO:0007669"/>
    <property type="project" value="UniProtKB-UniRule"/>
</dbReference>
<dbReference type="HOGENOM" id="CLU_006403_0_0_2"/>
<sequence>MIERPKEISVAEFFEKNKHILGYSNPAKALVTCVKEAVDNSLDACEEAGILPDILVRINRVDKHYRITVEDNGPGIEKDEIPRIFGKLLYGSRFHTLKQSRGQQGIGISSAVLYAQLTTGKPTRVISKRRGESAWLYEILIDTKRNEPEVVREEKIDWHRPHGIRIELEVEGSYVKGRRQSVYEYLRQTSIINPHTRITFIEPDGEIHEFERVSYELPKIPKAIKPHPHGIELGNLIKMLKDSRARNLKEFLIKEFSRVGDKTAEEILRKSGLQNKHPRAVTREEAIKLLEAFKETQLLPPPTDCLSPIGGDLIIKSLVSEFKPEFVCAVSRKPKVYSGNPFLVEVGLAYGVNTDRTVLLRFANRIPLLYQQGGCALTKAVESVNWKSYGVQQNKNELPNAPMVILIHIASTNIPYTSESKEAIAGIPEIVEEVRLALQEVGRKLKAYIDKKRAIQEKRKKEGALLKIIPIIAKKCAEILERDEIDVSKVLARITGKVHIEKVVDSKIVKITVSNFSRSKRKFKLYDSGKVWDLELKPFEEIVISYECEKPSTAKPLVDGLDPDLISGAEILTF</sequence>
<dbReference type="GeneID" id="8739970"/>
<dbReference type="SUPFAM" id="SSF55874">
    <property type="entry name" value="ATPase domain of HSP90 chaperone/DNA topoisomerase II/histidine kinase"/>
    <property type="match status" value="1"/>
</dbReference>
<dbReference type="EC" id="5.6.2.2" evidence="7"/>
<dbReference type="Proteomes" id="UP000001901">
    <property type="component" value="Chromosome"/>
</dbReference>
<dbReference type="Pfam" id="PF02518">
    <property type="entry name" value="HATPase_c"/>
    <property type="match status" value="1"/>
</dbReference>
<dbReference type="NCBIfam" id="TIGR01052">
    <property type="entry name" value="top6b"/>
    <property type="match status" value="1"/>
</dbReference>
<proteinExistence type="inferred from homology"/>
<dbReference type="PANTHER" id="PTHR48444:SF1">
    <property type="entry name" value="DNA TOPOISOMERASE 6 SUBUNIT B"/>
    <property type="match status" value="1"/>
</dbReference>
<dbReference type="EMBL" id="CP001857">
    <property type="protein sequence ID" value="ADB58334.1"/>
    <property type="molecule type" value="Genomic_DNA"/>
</dbReference>
<feature type="binding site" evidence="7">
    <location>
        <position position="40"/>
    </location>
    <ligand>
        <name>ATP</name>
        <dbReference type="ChEBI" id="CHEBI:30616"/>
    </ligand>
</feature>
<evidence type="ECO:0000256" key="2">
    <source>
        <dbReference type="ARBA" id="ARBA00022840"/>
    </source>
</evidence>
<reference evidence="9 10" key="1">
    <citation type="journal article" date="2010" name="Stand. Genomic Sci.">
        <title>Complete genome sequence of Archaeoglobus profundus type strain (AV18).</title>
        <authorList>
            <person name="von Jan M."/>
            <person name="Lapidus A."/>
            <person name="Del Rio T.G."/>
            <person name="Copeland A."/>
            <person name="Tice H."/>
            <person name="Cheng J.F."/>
            <person name="Lucas S."/>
            <person name="Chen F."/>
            <person name="Nolan M."/>
            <person name="Goodwin L."/>
            <person name="Han C."/>
            <person name="Pitluck S."/>
            <person name="Liolios K."/>
            <person name="Ivanova N."/>
            <person name="Mavromatis K."/>
            <person name="Ovchinnikova G."/>
            <person name="Chertkov O."/>
            <person name="Pati A."/>
            <person name="Chen A."/>
            <person name="Palaniappan K."/>
            <person name="Land M."/>
            <person name="Hauser L."/>
            <person name="Chang Y.J."/>
            <person name="Jeffries C.D."/>
            <person name="Saunders E."/>
            <person name="Brettin T."/>
            <person name="Detter J.C."/>
            <person name="Chain P."/>
            <person name="Eichinger K."/>
            <person name="Huber H."/>
            <person name="Spring S."/>
            <person name="Rohde M."/>
            <person name="Goker M."/>
            <person name="Wirth R."/>
            <person name="Woyke T."/>
            <person name="Bristow J."/>
            <person name="Eisen J.A."/>
            <person name="Markowitz V."/>
            <person name="Hugenholtz P."/>
            <person name="Kyrpides N.C."/>
            <person name="Klenk H.P."/>
        </authorList>
    </citation>
    <scope>NUCLEOTIDE SEQUENCE [LARGE SCALE GENOMIC DNA]</scope>
    <source>
        <strain evidence="10">DSM 5631 / JCM 9629 / NBRC 100127 / Av18</strain>
    </source>
</reference>
<dbReference type="RefSeq" id="WP_012940670.1">
    <property type="nucleotide sequence ID" value="NC_013741.1"/>
</dbReference>
<evidence type="ECO:0000256" key="3">
    <source>
        <dbReference type="ARBA" id="ARBA00023029"/>
    </source>
</evidence>
<comment type="subunit">
    <text evidence="6 7">Homodimer. Heterotetramer of two Top6A and two Top6B chains.</text>
</comment>
<dbReference type="PaxDb" id="572546-Arcpr_1283"/>
<accession>D2RDZ0</accession>
<dbReference type="CDD" id="cd00823">
    <property type="entry name" value="TopoIIB_Trans"/>
    <property type="match status" value="1"/>
</dbReference>
<dbReference type="SUPFAM" id="SSF46946">
    <property type="entry name" value="S13-like H2TH domain"/>
    <property type="match status" value="1"/>
</dbReference>
<protein>
    <recommendedName>
        <fullName evidence="7">Type 2 DNA topoisomerase 6 subunit B</fullName>
        <ecNumber evidence="7">5.6.2.2</ecNumber>
    </recommendedName>
    <alternativeName>
        <fullName evidence="7">Type II DNA topoisomerase VI subunit B</fullName>
        <shortName evidence="7">TopoVI-B</shortName>
    </alternativeName>
</protein>
<feature type="binding site" evidence="7">
    <location>
        <position position="71"/>
    </location>
    <ligand>
        <name>ATP</name>
        <dbReference type="ChEBI" id="CHEBI:30616"/>
    </ligand>
</feature>